<dbReference type="InterPro" id="IPR020846">
    <property type="entry name" value="MFS_dom"/>
</dbReference>
<dbReference type="STRING" id="1120919.GCA_000429165_00897"/>
<gene>
    <name evidence="7" type="ORF">ANI02nite_08750</name>
</gene>
<sequence>MSSSVRSSLAQYAEDTSTIPKKWSPYRYAIYFAMFFMGVVSYSDRAVLSAAMPDIVREFKIGPVTAGWLMSSFLWSYFLLHIPSAFLVSRWGSRRIGAWAVALWSLALMTISYAATLPQLFLTRILLGACESPCFTLGLKSIRNWAPPSEHGLAMTIGKAGVPMGLALGALLGGELVSSRGWRIAFLVIGACGLAWSIIWRIIFRDAPGRESASSEKELAADWPLIGRALRSPTFWMMIAQQCAGAYATFLFLSWMPLFYVYHFNLSTEVASLYFGLSYIVATPLSALASAAFKAWGADRATHSGGRRVFILILSLLSTSIVLIPYCTNAIIAALVAGVGMALIIASLGENTALFTDFDQRGDSVTQLYAIALTCSGATGIAAPAITGYLVANGQNFQMAFILAAFFLVLGALALFCAPAPGHDT</sequence>
<evidence type="ECO:0000256" key="1">
    <source>
        <dbReference type="ARBA" id="ARBA00004141"/>
    </source>
</evidence>
<dbReference type="SUPFAM" id="SSF103473">
    <property type="entry name" value="MFS general substrate transporter"/>
    <property type="match status" value="1"/>
</dbReference>
<evidence type="ECO:0000313" key="8">
    <source>
        <dbReference type="Proteomes" id="UP000321635"/>
    </source>
</evidence>
<name>A0A511X7T5_9PROT</name>
<dbReference type="InterPro" id="IPR036259">
    <property type="entry name" value="MFS_trans_sf"/>
</dbReference>
<keyword evidence="2 5" id="KW-0812">Transmembrane</keyword>
<dbReference type="Pfam" id="PF07690">
    <property type="entry name" value="MFS_1"/>
    <property type="match status" value="1"/>
</dbReference>
<feature type="transmembrane region" description="Helical" evidence="5">
    <location>
        <begin position="96"/>
        <end position="115"/>
    </location>
</feature>
<proteinExistence type="predicted"/>
<feature type="transmembrane region" description="Helical" evidence="5">
    <location>
        <begin position="368"/>
        <end position="391"/>
    </location>
</feature>
<keyword evidence="8" id="KW-1185">Reference proteome</keyword>
<dbReference type="PANTHER" id="PTHR11662:SF399">
    <property type="entry name" value="FI19708P1-RELATED"/>
    <property type="match status" value="1"/>
</dbReference>
<feature type="transmembrane region" description="Helical" evidence="5">
    <location>
        <begin position="309"/>
        <end position="326"/>
    </location>
</feature>
<dbReference type="AlphaFoldDB" id="A0A511X7T5"/>
<feature type="transmembrane region" description="Helical" evidence="5">
    <location>
        <begin position="28"/>
        <end position="48"/>
    </location>
</feature>
<dbReference type="PANTHER" id="PTHR11662">
    <property type="entry name" value="SOLUTE CARRIER FAMILY 17"/>
    <property type="match status" value="1"/>
</dbReference>
<accession>A0A511X7T5</accession>
<dbReference type="OrthoDB" id="272777at2"/>
<dbReference type="InterPro" id="IPR050382">
    <property type="entry name" value="MFS_Na/Anion_cotransporter"/>
</dbReference>
<keyword evidence="4 5" id="KW-0472">Membrane</keyword>
<dbReference type="RefSeq" id="WP_051291913.1">
    <property type="nucleotide sequence ID" value="NZ_AUBI01000002.1"/>
</dbReference>
<dbReference type="InterPro" id="IPR011701">
    <property type="entry name" value="MFS"/>
</dbReference>
<feature type="transmembrane region" description="Helical" evidence="5">
    <location>
        <begin position="397"/>
        <end position="418"/>
    </location>
</feature>
<evidence type="ECO:0000256" key="5">
    <source>
        <dbReference type="SAM" id="Phobius"/>
    </source>
</evidence>
<evidence type="ECO:0000313" key="7">
    <source>
        <dbReference type="EMBL" id="GEN58991.1"/>
    </source>
</evidence>
<feature type="transmembrane region" description="Helical" evidence="5">
    <location>
        <begin position="184"/>
        <end position="204"/>
    </location>
</feature>
<feature type="transmembrane region" description="Helical" evidence="5">
    <location>
        <begin position="68"/>
        <end position="89"/>
    </location>
</feature>
<evidence type="ECO:0000256" key="4">
    <source>
        <dbReference type="ARBA" id="ARBA00023136"/>
    </source>
</evidence>
<feature type="domain" description="Major facilitator superfamily (MFS) profile" evidence="6">
    <location>
        <begin position="30"/>
        <end position="423"/>
    </location>
</feature>
<evidence type="ECO:0000256" key="3">
    <source>
        <dbReference type="ARBA" id="ARBA00022989"/>
    </source>
</evidence>
<dbReference type="GO" id="GO:0016020">
    <property type="term" value="C:membrane"/>
    <property type="evidence" value="ECO:0007669"/>
    <property type="project" value="UniProtKB-SubCell"/>
</dbReference>
<dbReference type="Proteomes" id="UP000321635">
    <property type="component" value="Unassembled WGS sequence"/>
</dbReference>
<feature type="transmembrane region" description="Helical" evidence="5">
    <location>
        <begin position="235"/>
        <end position="262"/>
    </location>
</feature>
<evidence type="ECO:0000256" key="2">
    <source>
        <dbReference type="ARBA" id="ARBA00022692"/>
    </source>
</evidence>
<feature type="transmembrane region" description="Helical" evidence="5">
    <location>
        <begin position="332"/>
        <end position="356"/>
    </location>
</feature>
<dbReference type="Gene3D" id="1.20.1250.20">
    <property type="entry name" value="MFS general substrate transporter like domains"/>
    <property type="match status" value="2"/>
</dbReference>
<organism evidence="7 8">
    <name type="scientific">Acetobacter nitrogenifigens DSM 23921 = NBRC 105050</name>
    <dbReference type="NCBI Taxonomy" id="1120919"/>
    <lineage>
        <taxon>Bacteria</taxon>
        <taxon>Pseudomonadati</taxon>
        <taxon>Pseudomonadota</taxon>
        <taxon>Alphaproteobacteria</taxon>
        <taxon>Acetobacterales</taxon>
        <taxon>Acetobacteraceae</taxon>
        <taxon>Acetobacter</taxon>
    </lineage>
</organism>
<evidence type="ECO:0000259" key="6">
    <source>
        <dbReference type="PROSITE" id="PS50850"/>
    </source>
</evidence>
<keyword evidence="3 5" id="KW-1133">Transmembrane helix</keyword>
<reference evidence="7 8" key="1">
    <citation type="submission" date="2019-07" db="EMBL/GenBank/DDBJ databases">
        <title>Whole genome shotgun sequence of Acetobacter nitrogenifigens NBRC 105050.</title>
        <authorList>
            <person name="Hosoyama A."/>
            <person name="Uohara A."/>
            <person name="Ohji S."/>
            <person name="Ichikawa N."/>
        </authorList>
    </citation>
    <scope>NUCLEOTIDE SEQUENCE [LARGE SCALE GENOMIC DNA]</scope>
    <source>
        <strain evidence="7 8">NBRC 105050</strain>
    </source>
</reference>
<dbReference type="GO" id="GO:0022857">
    <property type="term" value="F:transmembrane transporter activity"/>
    <property type="evidence" value="ECO:0007669"/>
    <property type="project" value="InterPro"/>
</dbReference>
<comment type="subcellular location">
    <subcellularLocation>
        <location evidence="1">Membrane</location>
        <topology evidence="1">Multi-pass membrane protein</topology>
    </subcellularLocation>
</comment>
<feature type="transmembrane region" description="Helical" evidence="5">
    <location>
        <begin position="274"/>
        <end position="297"/>
    </location>
</feature>
<feature type="transmembrane region" description="Helical" evidence="5">
    <location>
        <begin position="151"/>
        <end position="172"/>
    </location>
</feature>
<dbReference type="EMBL" id="BJYF01000003">
    <property type="protein sequence ID" value="GEN58991.1"/>
    <property type="molecule type" value="Genomic_DNA"/>
</dbReference>
<dbReference type="PROSITE" id="PS50850">
    <property type="entry name" value="MFS"/>
    <property type="match status" value="1"/>
</dbReference>
<protein>
    <submittedName>
        <fullName evidence="7">MFS transporter</fullName>
    </submittedName>
</protein>
<comment type="caution">
    <text evidence="7">The sequence shown here is derived from an EMBL/GenBank/DDBJ whole genome shotgun (WGS) entry which is preliminary data.</text>
</comment>